<sequence>MAPSLSTSFPCLVLFLLLFIVAPAAGGYSALLAFGDSLTDTGNLAYFGGDAISTNHLPYGETYFRHPTGRFSDGRLVVDFIAQALGLPLVAPYLAGNNSKEHLKRGANFAVGGACALTDIFEAHGMNLACAEYSLNVQLSWFHEYQRSFLSEKLIQQSVTPEAKPFFFLGEMGINDYWHLLRLDGVNKTNIQRYAPMVVRAIGAMIDSLIQGGAETILVAGIYPLGCSPVYLTVYQEDRNPKTGCIDWLNDLIEYQNRLLQRELERLRRTYLHSKILYADYYGPVMHLYLHPATYGIDETLVACCGGDGPYNFSLSAVCGSPLSNLCSDPSRYVSWDGLHLTEAAHAIVARHILKSFDAKSTPRTIRSLRQANEANNGVQ</sequence>
<keyword evidence="7" id="KW-1185">Reference proteome</keyword>
<dbReference type="OrthoDB" id="1600564at2759"/>
<gene>
    <name evidence="6" type="ORF">ZIOFF_053721</name>
</gene>
<dbReference type="EMBL" id="JACMSC010000015">
    <property type="protein sequence ID" value="KAG6485191.1"/>
    <property type="molecule type" value="Genomic_DNA"/>
</dbReference>
<keyword evidence="4" id="KW-0325">Glycoprotein</keyword>
<feature type="signal peptide" evidence="5">
    <location>
        <begin position="1"/>
        <end position="26"/>
    </location>
</feature>
<dbReference type="Pfam" id="PF00657">
    <property type="entry name" value="Lipase_GDSL"/>
    <property type="match status" value="1"/>
</dbReference>
<evidence type="ECO:0000313" key="7">
    <source>
        <dbReference type="Proteomes" id="UP000734854"/>
    </source>
</evidence>
<dbReference type="AlphaFoldDB" id="A0A8J5FCX5"/>
<dbReference type="InterPro" id="IPR008265">
    <property type="entry name" value="Lipase_GDSL_AS"/>
</dbReference>
<dbReference type="Proteomes" id="UP000734854">
    <property type="component" value="Unassembled WGS sequence"/>
</dbReference>
<evidence type="ECO:0000313" key="6">
    <source>
        <dbReference type="EMBL" id="KAG6485191.1"/>
    </source>
</evidence>
<evidence type="ECO:0000256" key="2">
    <source>
        <dbReference type="ARBA" id="ARBA00022729"/>
    </source>
</evidence>
<name>A0A8J5FCX5_ZINOF</name>
<comment type="caution">
    <text evidence="6">The sequence shown here is derived from an EMBL/GenBank/DDBJ whole genome shotgun (WGS) entry which is preliminary data.</text>
</comment>
<dbReference type="InterPro" id="IPR035669">
    <property type="entry name" value="SGNH_plant_lipase-like"/>
</dbReference>
<evidence type="ECO:0008006" key="8">
    <source>
        <dbReference type="Google" id="ProtNLM"/>
    </source>
</evidence>
<dbReference type="CDD" id="cd01837">
    <property type="entry name" value="SGNH_plant_lipase_like"/>
    <property type="match status" value="1"/>
</dbReference>
<evidence type="ECO:0000256" key="5">
    <source>
        <dbReference type="SAM" id="SignalP"/>
    </source>
</evidence>
<evidence type="ECO:0000256" key="3">
    <source>
        <dbReference type="ARBA" id="ARBA00022801"/>
    </source>
</evidence>
<dbReference type="PANTHER" id="PTHR22835">
    <property type="entry name" value="ZINC FINGER FYVE DOMAIN CONTAINING PROTEIN"/>
    <property type="match status" value="1"/>
</dbReference>
<comment type="similarity">
    <text evidence="1">Belongs to the 'GDSL' lipolytic enzyme family.</text>
</comment>
<keyword evidence="2 5" id="KW-0732">Signal</keyword>
<accession>A0A8J5FCX5</accession>
<evidence type="ECO:0000256" key="1">
    <source>
        <dbReference type="ARBA" id="ARBA00008668"/>
    </source>
</evidence>
<dbReference type="PANTHER" id="PTHR22835:SF663">
    <property type="entry name" value="LIPASE-LIKE"/>
    <property type="match status" value="1"/>
</dbReference>
<reference evidence="6 7" key="1">
    <citation type="submission" date="2020-08" db="EMBL/GenBank/DDBJ databases">
        <title>Plant Genome Project.</title>
        <authorList>
            <person name="Zhang R.-G."/>
        </authorList>
    </citation>
    <scope>NUCLEOTIDE SEQUENCE [LARGE SCALE GENOMIC DNA]</scope>
    <source>
        <tissue evidence="6">Rhizome</tissue>
    </source>
</reference>
<evidence type="ECO:0000256" key="4">
    <source>
        <dbReference type="ARBA" id="ARBA00023180"/>
    </source>
</evidence>
<dbReference type="InterPro" id="IPR001087">
    <property type="entry name" value="GDSL"/>
</dbReference>
<protein>
    <recommendedName>
        <fullName evidence="8">GDSL esterase/lipase</fullName>
    </recommendedName>
</protein>
<keyword evidence="3" id="KW-0378">Hydrolase</keyword>
<organism evidence="6 7">
    <name type="scientific">Zingiber officinale</name>
    <name type="common">Ginger</name>
    <name type="synonym">Amomum zingiber</name>
    <dbReference type="NCBI Taxonomy" id="94328"/>
    <lineage>
        <taxon>Eukaryota</taxon>
        <taxon>Viridiplantae</taxon>
        <taxon>Streptophyta</taxon>
        <taxon>Embryophyta</taxon>
        <taxon>Tracheophyta</taxon>
        <taxon>Spermatophyta</taxon>
        <taxon>Magnoliopsida</taxon>
        <taxon>Liliopsida</taxon>
        <taxon>Zingiberales</taxon>
        <taxon>Zingiberaceae</taxon>
        <taxon>Zingiber</taxon>
    </lineage>
</organism>
<dbReference type="PROSITE" id="PS01098">
    <property type="entry name" value="LIPASE_GDSL_SER"/>
    <property type="match status" value="1"/>
</dbReference>
<feature type="chain" id="PRO_5035197661" description="GDSL esterase/lipase" evidence="5">
    <location>
        <begin position="27"/>
        <end position="380"/>
    </location>
</feature>
<dbReference type="GO" id="GO:0016298">
    <property type="term" value="F:lipase activity"/>
    <property type="evidence" value="ECO:0007669"/>
    <property type="project" value="InterPro"/>
</dbReference>
<proteinExistence type="inferred from homology"/>
<dbReference type="GO" id="GO:0006629">
    <property type="term" value="P:lipid metabolic process"/>
    <property type="evidence" value="ECO:0007669"/>
    <property type="project" value="InterPro"/>
</dbReference>